<comment type="caution">
    <text evidence="1">The sequence shown here is derived from an EMBL/GenBank/DDBJ whole genome shotgun (WGS) entry which is preliminary data.</text>
</comment>
<evidence type="ECO:0000313" key="1">
    <source>
        <dbReference type="EMBL" id="PON95270.1"/>
    </source>
</evidence>
<dbReference type="AlphaFoldDB" id="A0A2P5FBU7"/>
<gene>
    <name evidence="1" type="ORF">TorRG33x02_087920</name>
</gene>
<accession>A0A2P5FBU7</accession>
<dbReference type="Proteomes" id="UP000237000">
    <property type="component" value="Unassembled WGS sequence"/>
</dbReference>
<reference evidence="2" key="1">
    <citation type="submission" date="2016-06" db="EMBL/GenBank/DDBJ databases">
        <title>Parallel loss of symbiosis genes in relatives of nitrogen-fixing non-legume Parasponia.</title>
        <authorList>
            <person name="Van Velzen R."/>
            <person name="Holmer R."/>
            <person name="Bu F."/>
            <person name="Rutten L."/>
            <person name="Van Zeijl A."/>
            <person name="Liu W."/>
            <person name="Santuari L."/>
            <person name="Cao Q."/>
            <person name="Sharma T."/>
            <person name="Shen D."/>
            <person name="Roswanjaya Y."/>
            <person name="Wardhani T."/>
            <person name="Kalhor M.S."/>
            <person name="Jansen J."/>
            <person name="Van den Hoogen J."/>
            <person name="Gungor B."/>
            <person name="Hartog M."/>
            <person name="Hontelez J."/>
            <person name="Verver J."/>
            <person name="Yang W.-C."/>
            <person name="Schijlen E."/>
            <person name="Repin R."/>
            <person name="Schilthuizen M."/>
            <person name="Schranz E."/>
            <person name="Heidstra R."/>
            <person name="Miyata K."/>
            <person name="Fedorova E."/>
            <person name="Kohlen W."/>
            <person name="Bisseling T."/>
            <person name="Smit S."/>
            <person name="Geurts R."/>
        </authorList>
    </citation>
    <scope>NUCLEOTIDE SEQUENCE [LARGE SCALE GENOMIC DNA]</scope>
    <source>
        <strain evidence="2">cv. RG33-2</strain>
    </source>
</reference>
<proteinExistence type="predicted"/>
<organism evidence="1 2">
    <name type="scientific">Trema orientale</name>
    <name type="common">Charcoal tree</name>
    <name type="synonym">Celtis orientalis</name>
    <dbReference type="NCBI Taxonomy" id="63057"/>
    <lineage>
        <taxon>Eukaryota</taxon>
        <taxon>Viridiplantae</taxon>
        <taxon>Streptophyta</taxon>
        <taxon>Embryophyta</taxon>
        <taxon>Tracheophyta</taxon>
        <taxon>Spermatophyta</taxon>
        <taxon>Magnoliopsida</taxon>
        <taxon>eudicotyledons</taxon>
        <taxon>Gunneridae</taxon>
        <taxon>Pentapetalae</taxon>
        <taxon>rosids</taxon>
        <taxon>fabids</taxon>
        <taxon>Rosales</taxon>
        <taxon>Cannabaceae</taxon>
        <taxon>Trema</taxon>
    </lineage>
</organism>
<evidence type="ECO:0000313" key="2">
    <source>
        <dbReference type="Proteomes" id="UP000237000"/>
    </source>
</evidence>
<dbReference type="EMBL" id="JXTC01000045">
    <property type="protein sequence ID" value="PON95270.1"/>
    <property type="molecule type" value="Genomic_DNA"/>
</dbReference>
<keyword evidence="2" id="KW-1185">Reference proteome</keyword>
<name>A0A2P5FBU7_TREOI</name>
<protein>
    <submittedName>
        <fullName evidence="1">Uncharacterized protein</fullName>
    </submittedName>
</protein>
<dbReference type="InParanoid" id="A0A2P5FBU7"/>
<sequence length="66" mass="7104">MVSVVGPFAIHVSKETLNSFGLPHSIQKGHIGINMDEDLMGSNYLILPIQLNPDFVIGLEAEAPTS</sequence>